<evidence type="ECO:0000256" key="1">
    <source>
        <dbReference type="SAM" id="SignalP"/>
    </source>
</evidence>
<evidence type="ECO:0000313" key="7">
    <source>
        <dbReference type="Proteomes" id="UP000321579"/>
    </source>
</evidence>
<dbReference type="Pfam" id="PF17963">
    <property type="entry name" value="Big_9"/>
    <property type="match status" value="1"/>
</dbReference>
<keyword evidence="1" id="KW-0732">Signal</keyword>
<dbReference type="Gene3D" id="2.60.40.3440">
    <property type="match status" value="1"/>
</dbReference>
<evidence type="ECO:0000313" key="4">
    <source>
        <dbReference type="EMBL" id="SDI65777.1"/>
    </source>
</evidence>
<dbReference type="AlphaFoldDB" id="A0A1B9DP44"/>
<feature type="signal peptide" evidence="1">
    <location>
        <begin position="1"/>
        <end position="19"/>
    </location>
</feature>
<keyword evidence="6" id="KW-1185">Reference proteome</keyword>
<dbReference type="RefSeq" id="WP_066328147.1">
    <property type="nucleotide sequence ID" value="NZ_BJVF01000001.1"/>
</dbReference>
<evidence type="ECO:0000313" key="2">
    <source>
        <dbReference type="EMBL" id="GEL10495.1"/>
    </source>
</evidence>
<accession>A0A1B9DP44</accession>
<reference evidence="3" key="2">
    <citation type="submission" date="2016-03" db="EMBL/GenBank/DDBJ databases">
        <authorList>
            <person name="Ploux O."/>
        </authorList>
    </citation>
    <scope>NUCLEOTIDE SEQUENCE</scope>
    <source>
        <strain evidence="3">NBRC 105008</strain>
    </source>
</reference>
<protein>
    <submittedName>
        <fullName evidence="4">VCBS repeat-containing protein/ELWxxDGT repeat-containing protein</fullName>
    </submittedName>
</protein>
<reference evidence="4 6" key="3">
    <citation type="submission" date="2016-10" db="EMBL/GenBank/DDBJ databases">
        <authorList>
            <person name="Varghese N."/>
            <person name="Submissions S."/>
        </authorList>
    </citation>
    <scope>NUCLEOTIDE SEQUENCE [LARGE SCALE GENOMIC DNA]</scope>
    <source>
        <strain evidence="4 6">Gm-149</strain>
    </source>
</reference>
<feature type="chain" id="PRO_5044556124" evidence="1">
    <location>
        <begin position="20"/>
        <end position="1233"/>
    </location>
</feature>
<dbReference type="Proteomes" id="UP000093226">
    <property type="component" value="Unassembled WGS sequence"/>
</dbReference>
<gene>
    <name evidence="3" type="ORF">FBGL_09520</name>
    <name evidence="2" type="ORF">FGL01_12340</name>
    <name evidence="4" type="ORF">SAMN05192550_0466</name>
</gene>
<evidence type="ECO:0000313" key="5">
    <source>
        <dbReference type="Proteomes" id="UP000093226"/>
    </source>
</evidence>
<dbReference type="Proteomes" id="UP000182367">
    <property type="component" value="Unassembled WGS sequence"/>
</dbReference>
<proteinExistence type="predicted"/>
<evidence type="ECO:0000313" key="6">
    <source>
        <dbReference type="Proteomes" id="UP000182367"/>
    </source>
</evidence>
<dbReference type="NCBIfam" id="TIGR04534">
    <property type="entry name" value="ELWxxDGT_rpt"/>
    <property type="match status" value="3"/>
</dbReference>
<reference evidence="5" key="1">
    <citation type="submission" date="2016-03" db="EMBL/GenBank/DDBJ databases">
        <title>Draft genome sequence of Paenibacillus glacialis DSM 22343.</title>
        <authorList>
            <person name="Shin S.-K."/>
            <person name="Yi H."/>
        </authorList>
    </citation>
    <scope>NUCLEOTIDE SEQUENCE [LARGE SCALE GENOMIC DNA]</scope>
    <source>
        <strain evidence="5">NBRC 105008</strain>
    </source>
</reference>
<dbReference type="STRING" id="551990.SAMN05192550_0466"/>
<reference evidence="2 7" key="4">
    <citation type="submission" date="2019-07" db="EMBL/GenBank/DDBJ databases">
        <title>Whole genome shotgun sequence of Flavobacterium glycines NBRC 105008.</title>
        <authorList>
            <person name="Hosoyama A."/>
            <person name="Uohara A."/>
            <person name="Ohji S."/>
            <person name="Ichikawa N."/>
        </authorList>
    </citation>
    <scope>NUCLEOTIDE SEQUENCE [LARGE SCALE GENOMIC DNA]</scope>
    <source>
        <strain evidence="2 7">NBRC 105008</strain>
    </source>
</reference>
<dbReference type="OrthoDB" id="1489153at2"/>
<dbReference type="EMBL" id="FNEO01000001">
    <property type="protein sequence ID" value="SDI65777.1"/>
    <property type="molecule type" value="Genomic_DNA"/>
</dbReference>
<name>A0A1B9DP44_9FLAO</name>
<organism evidence="3 5">
    <name type="scientific">Flavobacterium glycines</name>
    <dbReference type="NCBI Taxonomy" id="551990"/>
    <lineage>
        <taxon>Bacteria</taxon>
        <taxon>Pseudomonadati</taxon>
        <taxon>Bacteroidota</taxon>
        <taxon>Flavobacteriia</taxon>
        <taxon>Flavobacteriales</taxon>
        <taxon>Flavobacteriaceae</taxon>
        <taxon>Flavobacterium</taxon>
    </lineage>
</organism>
<dbReference type="EMBL" id="LVEO01000018">
    <property type="protein sequence ID" value="OCB71472.1"/>
    <property type="molecule type" value="Genomic_DNA"/>
</dbReference>
<comment type="caution">
    <text evidence="3">The sequence shown here is derived from an EMBL/GenBank/DDBJ whole genome shotgun (WGS) entry which is preliminary data.</text>
</comment>
<sequence>MKSNFTFLFLLLISQITFAQTLDATLVELNFHSNSDPQNLTPFKTGFFFSATDGDFKNFGRELWLSNGTKEGTFMVKDIKLGQGSSNPSSLVVINDILYFIANDGFHGSELWKSDGTENGTQLVKDIKQNDQNDYNGPLNLINFNGKLFFTATNNIDGFELWTTDGTEAGTYMVKDINVGASGSSPSDLFVFKNNLYFVANNGNNQTQLWKSDGTDGGTNLVKDINPNSSDLSYGNQFLILNDNFYFFANDGINGFELWKSNGTESGTIMVKNIRTGGYFSNSETTLKGNVINNQIVFQFDDGTHGTELWITDGTELGTRILKDINSTGKSVSNTSYVKFKNEIYFVADDGVHGNELWKTNGTSDGTVLLKDINENPGYWPNTGNASAQISKVFVNNDKLFFYSDSTNSTKRTLWVSDGTTLGTLELSNEIETLNSVFYVNVSNSVIFTGLNEKYGNELWITDGTSFGTSLFADLNHLNSSNASRFTDVNGSLFFRAGGTEYGNQLYKSDGTISGTKSVKDINPGYSCIDDLSDLKVINGTLFFSAIDSTHGYELWKSDGTESGTVMVKDINVGNKSSMRNYNDKQPFSVIKNELYFYANDGVHGFELWKSNGTESGTFMVKDLTLGSGSSYPSNFVVLNNTIYFSAINPVSGMSLWKTDGTELGTTEIMKLPDLRVLNAVNNKLILFANSSGTTYGPHDLWVSNGTVEGTNHIKSFGDNIDSEIQFTTILNNELYFVAKNPDSSRKAVYKTNGTLEGTVLLFDGATHPTMPDLDINTILTCGNYVYFLVSNYSKVDKELWRTNGVTTEKVAGSDTEDFLYIRNLTCYKNNLLYLAESNPNKIWLVNDASKEAKSLNINVVNSKNIDDNITIEELGATKNKLYFRARNKVSGNELYITNYFGLNPPVAVMDQINVSQGGTATTLSDGGTSLLYNDKDLDNDVLTAIVVTNPINGKLTLNSNGSFTYVHNNSETISDSFTYKVNDGGSDSNIVKVDIVIQPFLLPYNNFLIETKSETCLGKNNGEISIVAAQKYNYVAQINSNTYNFENNSLVISNLEPGIYPLCITVEGKSFNQCYTVTIGKGGTMNGKSTVNLSKIDVEITEGTAPFMIFINDISQFETTDSHFSVQVKKGDVLKVQSAKSCEGVYSKEIFDMPEAVYAFPNPTKGLVEVTVPTEKQTIFVELYAVNANLISKDFYPVVNKTIQLGLDDYAVGVYIAKVYLDIPISLMIIKK</sequence>
<dbReference type="InterPro" id="IPR030916">
    <property type="entry name" value="ELWxxDGT_rpt"/>
</dbReference>
<evidence type="ECO:0000313" key="3">
    <source>
        <dbReference type="EMBL" id="OCB71472.1"/>
    </source>
</evidence>
<dbReference type="Proteomes" id="UP000321579">
    <property type="component" value="Unassembled WGS sequence"/>
</dbReference>
<dbReference type="EMBL" id="BJVF01000001">
    <property type="protein sequence ID" value="GEL10495.1"/>
    <property type="molecule type" value="Genomic_DNA"/>
</dbReference>